<proteinExistence type="predicted"/>
<name>A0A6J5S3D9_9CAUD</name>
<reference evidence="1" key="1">
    <citation type="submission" date="2020-05" db="EMBL/GenBank/DDBJ databases">
        <authorList>
            <person name="Chiriac C."/>
            <person name="Salcher M."/>
            <person name="Ghai R."/>
            <person name="Kavagutti S V."/>
        </authorList>
    </citation>
    <scope>NUCLEOTIDE SEQUENCE</scope>
</reference>
<evidence type="ECO:0000313" key="1">
    <source>
        <dbReference type="EMBL" id="CAB4203488.1"/>
    </source>
</evidence>
<protein>
    <submittedName>
        <fullName evidence="1">Uncharacterized protein</fullName>
    </submittedName>
</protein>
<accession>A0A6J5S3D9</accession>
<gene>
    <name evidence="1" type="ORF">UFOVP1382_104</name>
</gene>
<dbReference type="EMBL" id="LR797331">
    <property type="protein sequence ID" value="CAB4203488.1"/>
    <property type="molecule type" value="Genomic_DNA"/>
</dbReference>
<organism evidence="1">
    <name type="scientific">uncultured Caudovirales phage</name>
    <dbReference type="NCBI Taxonomy" id="2100421"/>
    <lineage>
        <taxon>Viruses</taxon>
        <taxon>Duplodnaviria</taxon>
        <taxon>Heunggongvirae</taxon>
        <taxon>Uroviricota</taxon>
        <taxon>Caudoviricetes</taxon>
        <taxon>Peduoviridae</taxon>
        <taxon>Maltschvirus</taxon>
        <taxon>Maltschvirus maltsch</taxon>
    </lineage>
</organism>
<sequence>MTHDDLVILAYRWLLRHHRCAVAVAEVVTSSSYSPDAIGWRNSWNMVDVLVVEVKVSRSDYRADASKVAHQTGCIPGKRRWYCTPKGLILPSELREGWGLVEVHEHASGDPEKRRLVTKVDAPQVAGHRDEEMRIASSIMRRLADGGTIDQATGRLSTWDATKKLLEAKRKL</sequence>